<evidence type="ECO:0000313" key="4">
    <source>
        <dbReference type="Proteomes" id="UP000887569"/>
    </source>
</evidence>
<sequence length="128" mass="14321">MLAKTIHSRMYDTKNLYGLQHTNASQQAMHQATSKRPAIITASSFPSTGRFAGHWLGQNSATWYNLATSIISVQLFNLFGIPYVGADICGFKKDATEELCIRWQQLGAFYTFSRYSFMCLANISGHLS</sequence>
<dbReference type="AlphaFoldDB" id="A0A915AMX7"/>
<keyword evidence="2" id="KW-0326">Glycosidase</keyword>
<evidence type="ECO:0000256" key="1">
    <source>
        <dbReference type="ARBA" id="ARBA00007806"/>
    </source>
</evidence>
<dbReference type="WBParaSite" id="PgR010_g110_t05">
    <property type="protein sequence ID" value="PgR010_g110_t05"/>
    <property type="gene ID" value="PgR010_g110"/>
</dbReference>
<dbReference type="SUPFAM" id="SSF51445">
    <property type="entry name" value="(Trans)glycosidases"/>
    <property type="match status" value="1"/>
</dbReference>
<dbReference type="PANTHER" id="PTHR22762:SF133">
    <property type="entry name" value="P-TYPE DOMAIN-CONTAINING PROTEIN"/>
    <property type="match status" value="1"/>
</dbReference>
<dbReference type="GO" id="GO:0005975">
    <property type="term" value="P:carbohydrate metabolic process"/>
    <property type="evidence" value="ECO:0007669"/>
    <property type="project" value="InterPro"/>
</dbReference>
<dbReference type="PANTHER" id="PTHR22762">
    <property type="entry name" value="ALPHA-GLUCOSIDASE"/>
    <property type="match status" value="1"/>
</dbReference>
<dbReference type="GO" id="GO:0004558">
    <property type="term" value="F:alpha-1,4-glucosidase activity"/>
    <property type="evidence" value="ECO:0007669"/>
    <property type="project" value="TreeGrafter"/>
</dbReference>
<dbReference type="InterPro" id="IPR017853">
    <property type="entry name" value="GH"/>
</dbReference>
<accession>A0A915AMX7</accession>
<dbReference type="Proteomes" id="UP000887569">
    <property type="component" value="Unplaced"/>
</dbReference>
<name>A0A915AMX7_PARUN</name>
<reference evidence="5" key="1">
    <citation type="submission" date="2022-11" db="UniProtKB">
        <authorList>
            <consortium name="WormBaseParasite"/>
        </authorList>
    </citation>
    <scope>IDENTIFICATION</scope>
</reference>
<evidence type="ECO:0000313" key="5">
    <source>
        <dbReference type="WBParaSite" id="PgR010_g110_t05"/>
    </source>
</evidence>
<dbReference type="Pfam" id="PF01055">
    <property type="entry name" value="Glyco_hydro_31_2nd"/>
    <property type="match status" value="1"/>
</dbReference>
<organism evidence="4 5">
    <name type="scientific">Parascaris univalens</name>
    <name type="common">Nematode worm</name>
    <dbReference type="NCBI Taxonomy" id="6257"/>
    <lineage>
        <taxon>Eukaryota</taxon>
        <taxon>Metazoa</taxon>
        <taxon>Ecdysozoa</taxon>
        <taxon>Nematoda</taxon>
        <taxon>Chromadorea</taxon>
        <taxon>Rhabditida</taxon>
        <taxon>Spirurina</taxon>
        <taxon>Ascaridomorpha</taxon>
        <taxon>Ascaridoidea</taxon>
        <taxon>Ascarididae</taxon>
        <taxon>Parascaris</taxon>
    </lineage>
</organism>
<dbReference type="InterPro" id="IPR000322">
    <property type="entry name" value="Glyco_hydro_31_TIM"/>
</dbReference>
<keyword evidence="2" id="KW-0378">Hydrolase</keyword>
<evidence type="ECO:0000256" key="2">
    <source>
        <dbReference type="RuleBase" id="RU361185"/>
    </source>
</evidence>
<proteinExistence type="inferred from homology"/>
<evidence type="ECO:0000259" key="3">
    <source>
        <dbReference type="Pfam" id="PF01055"/>
    </source>
</evidence>
<protein>
    <submittedName>
        <fullName evidence="5">P-type domain-containing protein</fullName>
    </submittedName>
</protein>
<keyword evidence="4" id="KW-1185">Reference proteome</keyword>
<comment type="similarity">
    <text evidence="1 2">Belongs to the glycosyl hydrolase 31 family.</text>
</comment>
<feature type="domain" description="Glycoside hydrolase family 31 TIM barrel" evidence="3">
    <location>
        <begin position="8"/>
        <end position="115"/>
    </location>
</feature>
<dbReference type="Gene3D" id="3.20.20.80">
    <property type="entry name" value="Glycosidases"/>
    <property type="match status" value="1"/>
</dbReference>